<proteinExistence type="predicted"/>
<dbReference type="EMBL" id="MU971469">
    <property type="protein sequence ID" value="KAK9234521.1"/>
    <property type="molecule type" value="Genomic_DNA"/>
</dbReference>
<keyword evidence="2" id="KW-1185">Reference proteome</keyword>
<dbReference type="Proteomes" id="UP001433508">
    <property type="component" value="Unassembled WGS sequence"/>
</dbReference>
<evidence type="ECO:0000313" key="1">
    <source>
        <dbReference type="EMBL" id="KAK9234521.1"/>
    </source>
</evidence>
<protein>
    <submittedName>
        <fullName evidence="1">6-phosphogluconate dehydrogenase</fullName>
    </submittedName>
</protein>
<comment type="caution">
    <text evidence="1">The sequence shown here is derived from an EMBL/GenBank/DDBJ whole genome shotgun (WGS) entry which is preliminary data.</text>
</comment>
<sequence length="295" mass="31807">MAKNLRSKISLSDTLIVCDVDARATAKFVQEVSSSGKFNIQVAKSAWELAEKSETIISSLPDPVSVKVVFDSILAEPVPRQSGKERLFIDCSTIDLTTSHDIAQAVISNGWGQFVDAPMSGGVIGAQTASLTFMFGTSSPQLVERVRSVLLLMGKNVWHLGIQGAGLAGKLANNYLLAINNIATAEAMNMGVKCGVDPKVLSDMINSSTGRCWPSAMNNPVPGVTKTAPASRNYEGGFGIHLMKKDLKLAIGVAQEFRVPLRLADKALEIYKQTENEHQGKDFSVVYQYIARQSS</sequence>
<gene>
    <name evidence="1" type="ORF">V1525DRAFT_422173</name>
</gene>
<evidence type="ECO:0000313" key="2">
    <source>
        <dbReference type="Proteomes" id="UP001433508"/>
    </source>
</evidence>
<reference evidence="2" key="1">
    <citation type="journal article" date="2024" name="Front. Bioeng. Biotechnol.">
        <title>Genome-scale model development and genomic sequencing of the oleaginous clade Lipomyces.</title>
        <authorList>
            <person name="Czajka J.J."/>
            <person name="Han Y."/>
            <person name="Kim J."/>
            <person name="Mondo S.J."/>
            <person name="Hofstad B.A."/>
            <person name="Robles A."/>
            <person name="Haridas S."/>
            <person name="Riley R."/>
            <person name="LaButti K."/>
            <person name="Pangilinan J."/>
            <person name="Andreopoulos W."/>
            <person name="Lipzen A."/>
            <person name="Yan J."/>
            <person name="Wang M."/>
            <person name="Ng V."/>
            <person name="Grigoriev I.V."/>
            <person name="Spatafora J.W."/>
            <person name="Magnuson J.K."/>
            <person name="Baker S.E."/>
            <person name="Pomraning K.R."/>
        </authorList>
    </citation>
    <scope>NUCLEOTIDE SEQUENCE [LARGE SCALE GENOMIC DNA]</scope>
    <source>
        <strain evidence="2">CBS 7786</strain>
    </source>
</reference>
<name>A0ACC3SSA2_LIPKO</name>
<accession>A0ACC3SSA2</accession>
<organism evidence="1 2">
    <name type="scientific">Lipomyces kononenkoae</name>
    <name type="common">Yeast</name>
    <dbReference type="NCBI Taxonomy" id="34357"/>
    <lineage>
        <taxon>Eukaryota</taxon>
        <taxon>Fungi</taxon>
        <taxon>Dikarya</taxon>
        <taxon>Ascomycota</taxon>
        <taxon>Saccharomycotina</taxon>
        <taxon>Lipomycetes</taxon>
        <taxon>Lipomycetales</taxon>
        <taxon>Lipomycetaceae</taxon>
        <taxon>Lipomyces</taxon>
    </lineage>
</organism>